<keyword evidence="3" id="KW-1185">Reference proteome</keyword>
<accession>A0ABT7BUJ3</accession>
<sequence>MLQLEEYHGVKRQWLRWYDARGHWIPTPAERAQEEANLANQRARGAREEANLANQRAQSAEQSQKRAIPRLLSMGLSAEQVAEALGLSVEEISQWTES</sequence>
<dbReference type="EMBL" id="JAQOSQ010000004">
    <property type="protein sequence ID" value="MDJ1182861.1"/>
    <property type="molecule type" value="Genomic_DNA"/>
</dbReference>
<reference evidence="2 3" key="1">
    <citation type="submission" date="2023-01" db="EMBL/GenBank/DDBJ databases">
        <title>Novel diversity within Roseofilum (Cyanobacteria; Desertifilaceae) from marine benthic mats with descriptions of four novel species.</title>
        <authorList>
            <person name="Wang Y."/>
            <person name="Berthold D.E."/>
            <person name="Hu J."/>
            <person name="Lefler F.W."/>
            <person name="Laughinghouse H.D. IV."/>
        </authorList>
    </citation>
    <scope>NUCLEOTIDE SEQUENCE [LARGE SCALE GENOMIC DNA]</scope>
    <source>
        <strain evidence="2 3">BLCC-M143</strain>
    </source>
</reference>
<evidence type="ECO:0008006" key="4">
    <source>
        <dbReference type="Google" id="ProtNLM"/>
    </source>
</evidence>
<protein>
    <recommendedName>
        <fullName evidence="4">Rpn family recombination-promoting nuclease/putative transposase</fullName>
    </recommendedName>
</protein>
<feature type="compositionally biased region" description="Polar residues" evidence="1">
    <location>
        <begin position="52"/>
        <end position="62"/>
    </location>
</feature>
<comment type="caution">
    <text evidence="2">The sequence shown here is derived from an EMBL/GenBank/DDBJ whole genome shotgun (WGS) entry which is preliminary data.</text>
</comment>
<name>A0ABT7BUJ3_9CYAN</name>
<proteinExistence type="predicted"/>
<organism evidence="2 3">
    <name type="scientific">Roseofilum casamattae BLCC-M143</name>
    <dbReference type="NCBI Taxonomy" id="3022442"/>
    <lineage>
        <taxon>Bacteria</taxon>
        <taxon>Bacillati</taxon>
        <taxon>Cyanobacteriota</taxon>
        <taxon>Cyanophyceae</taxon>
        <taxon>Desertifilales</taxon>
        <taxon>Desertifilaceae</taxon>
        <taxon>Roseofilum</taxon>
        <taxon>Roseofilum casamattae</taxon>
    </lineage>
</organism>
<feature type="region of interest" description="Disordered" evidence="1">
    <location>
        <begin position="36"/>
        <end position="64"/>
    </location>
</feature>
<dbReference type="RefSeq" id="WP_283757513.1">
    <property type="nucleotide sequence ID" value="NZ_JAQOSQ010000004.1"/>
</dbReference>
<gene>
    <name evidence="2" type="ORF">PMH09_06590</name>
</gene>
<dbReference type="Pfam" id="PF11839">
    <property type="entry name" value="Alanine_zipper"/>
    <property type="match status" value="1"/>
</dbReference>
<evidence type="ECO:0000256" key="1">
    <source>
        <dbReference type="SAM" id="MobiDB-lite"/>
    </source>
</evidence>
<evidence type="ECO:0000313" key="2">
    <source>
        <dbReference type="EMBL" id="MDJ1182861.1"/>
    </source>
</evidence>
<dbReference type="InterPro" id="IPR021793">
    <property type="entry name" value="Oprl"/>
</dbReference>
<dbReference type="Proteomes" id="UP001232992">
    <property type="component" value="Unassembled WGS sequence"/>
</dbReference>
<evidence type="ECO:0000313" key="3">
    <source>
        <dbReference type="Proteomes" id="UP001232992"/>
    </source>
</evidence>